<keyword evidence="2" id="KW-1185">Reference proteome</keyword>
<evidence type="ECO:0000313" key="2">
    <source>
        <dbReference type="Proteomes" id="UP000254848"/>
    </source>
</evidence>
<dbReference type="Proteomes" id="UP000254848">
    <property type="component" value="Unassembled WGS sequence"/>
</dbReference>
<dbReference type="GO" id="GO:0019674">
    <property type="term" value="P:NAD+ metabolic process"/>
    <property type="evidence" value="ECO:0007669"/>
    <property type="project" value="InterPro"/>
</dbReference>
<proteinExistence type="predicted"/>
<dbReference type="InterPro" id="IPR016064">
    <property type="entry name" value="NAD/diacylglycerol_kinase_sf"/>
</dbReference>
<dbReference type="RefSeq" id="WP_115459161.1">
    <property type="nucleotide sequence ID" value="NZ_QRAP01000006.1"/>
</dbReference>
<dbReference type="GO" id="GO:0003951">
    <property type="term" value="F:NAD+ kinase activity"/>
    <property type="evidence" value="ECO:0007669"/>
    <property type="project" value="InterPro"/>
</dbReference>
<accession>A0A370QNV8</accession>
<protein>
    <submittedName>
        <fullName evidence="1">NAD kinase</fullName>
    </submittedName>
</protein>
<sequence>MLTERKLVVVTRRTRYQELLHKYGTRGQAEFYLRHLGESFGHYEQEHLQLCAAYESVLETARAVGRVQPLERELLPSYRFAPDDIVIVAGQDGLVANTLKYLDAQPVIAVNPLPRAFDGLLLPFAPKDLAGVLRRQLQSRFRAKTITMAQVSTNRGERLLAVNDLFIGSAGHASARYALHSGARQEQQSSSGVIVSTGLGSTGWLRSILTGASAVAGQEAHPELKDGFAWDSNFLCYSVREPFPSKTTGTSLVFGRVDAQTPLRLQSRMAERGVIFSDGIESDFIDFTAGTVAEIRISDKTGRLVV</sequence>
<dbReference type="SUPFAM" id="SSF111331">
    <property type="entry name" value="NAD kinase/diacylglycerol kinase-like"/>
    <property type="match status" value="1"/>
</dbReference>
<name>A0A370QNV8_9GAMM</name>
<dbReference type="Gene3D" id="2.60.200.30">
    <property type="entry name" value="Probable inorganic polyphosphate/atp-NAD kinase, domain 2"/>
    <property type="match status" value="1"/>
</dbReference>
<dbReference type="OrthoDB" id="1889537at2"/>
<dbReference type="InterPro" id="IPR017437">
    <property type="entry name" value="ATP-NAD_kinase_PpnK-typ_C"/>
</dbReference>
<gene>
    <name evidence="1" type="ORF">C8D90_106262</name>
</gene>
<reference evidence="1 2" key="1">
    <citation type="submission" date="2018-07" db="EMBL/GenBank/DDBJ databases">
        <title>Genomic Encyclopedia of Type Strains, Phase IV (KMG-IV): sequencing the most valuable type-strain genomes for metagenomic binning, comparative biology and taxonomic classification.</title>
        <authorList>
            <person name="Goeker M."/>
        </authorList>
    </citation>
    <scope>NUCLEOTIDE SEQUENCE [LARGE SCALE GENOMIC DNA]</scope>
    <source>
        <strain evidence="1 2">DSM 103736</strain>
    </source>
</reference>
<evidence type="ECO:0000313" key="1">
    <source>
        <dbReference type="EMBL" id="RDK90054.1"/>
    </source>
</evidence>
<comment type="caution">
    <text evidence="1">The sequence shown here is derived from an EMBL/GenBank/DDBJ whole genome shotgun (WGS) entry which is preliminary data.</text>
</comment>
<organism evidence="1 2">
    <name type="scientific">Enterobacillus tribolii</name>
    <dbReference type="NCBI Taxonomy" id="1487935"/>
    <lineage>
        <taxon>Bacteria</taxon>
        <taxon>Pseudomonadati</taxon>
        <taxon>Pseudomonadota</taxon>
        <taxon>Gammaproteobacteria</taxon>
        <taxon>Enterobacterales</taxon>
        <taxon>Hafniaceae</taxon>
        <taxon>Enterobacillus</taxon>
    </lineage>
</organism>
<dbReference type="AlphaFoldDB" id="A0A370QNV8"/>
<dbReference type="EMBL" id="QRAP01000006">
    <property type="protein sequence ID" value="RDK90054.1"/>
    <property type="molecule type" value="Genomic_DNA"/>
</dbReference>
<keyword evidence="1" id="KW-0808">Transferase</keyword>
<keyword evidence="1" id="KW-0418">Kinase</keyword>